<evidence type="ECO:0000313" key="1">
    <source>
        <dbReference type="EMBL" id="GHP06650.1"/>
    </source>
</evidence>
<dbReference type="EMBL" id="BNJQ01000013">
    <property type="protein sequence ID" value="GHP06650.1"/>
    <property type="molecule type" value="Genomic_DNA"/>
</dbReference>
<protein>
    <submittedName>
        <fullName evidence="1">Uncharacterized protein</fullName>
    </submittedName>
</protein>
<accession>A0A830HLG1</accession>
<sequence>MDRSTILTVLRRFPKEEKLFRKRALQRVFRDEVMAYTCARKLQTLFLEDSNTRIVPISLRVMHYLKKIQRLHFETAEAQAREELLIRLMQRHVRAMLKYRRENGLLRSQQPTSPTIQDVPALTAALLRETHGMRKLMSKVMSGAANFDHAASSSMSSASLDSQTKERLRSIEKGQARLEHSVSELQKDMTKVMRTIIQRLDQLP</sequence>
<dbReference type="Proteomes" id="UP000660262">
    <property type="component" value="Unassembled WGS sequence"/>
</dbReference>
<evidence type="ECO:0000313" key="2">
    <source>
        <dbReference type="Proteomes" id="UP000660262"/>
    </source>
</evidence>
<proteinExistence type="predicted"/>
<dbReference type="AlphaFoldDB" id="A0A830HLG1"/>
<gene>
    <name evidence="1" type="ORF">PPROV_000539500</name>
</gene>
<reference evidence="1" key="1">
    <citation type="submission" date="2020-10" db="EMBL/GenBank/DDBJ databases">
        <title>Unveiling of a novel bifunctional photoreceptor, Dualchrome1, isolated from a cosmopolitan green alga.</title>
        <authorList>
            <person name="Suzuki S."/>
            <person name="Kawachi M."/>
        </authorList>
    </citation>
    <scope>NUCLEOTIDE SEQUENCE</scope>
    <source>
        <strain evidence="1">NIES 2893</strain>
    </source>
</reference>
<name>A0A830HLG1_9CHLO</name>
<comment type="caution">
    <text evidence="1">The sequence shown here is derived from an EMBL/GenBank/DDBJ whole genome shotgun (WGS) entry which is preliminary data.</text>
</comment>
<keyword evidence="2" id="KW-1185">Reference proteome</keyword>
<organism evidence="1 2">
    <name type="scientific">Pycnococcus provasolii</name>
    <dbReference type="NCBI Taxonomy" id="41880"/>
    <lineage>
        <taxon>Eukaryota</taxon>
        <taxon>Viridiplantae</taxon>
        <taxon>Chlorophyta</taxon>
        <taxon>Pseudoscourfieldiophyceae</taxon>
        <taxon>Pseudoscourfieldiales</taxon>
        <taxon>Pycnococcaceae</taxon>
        <taxon>Pycnococcus</taxon>
    </lineage>
</organism>